<evidence type="ECO:0000259" key="2">
    <source>
        <dbReference type="Pfam" id="PF00582"/>
    </source>
</evidence>
<proteinExistence type="inferred from homology"/>
<keyword evidence="4" id="KW-1185">Reference proteome</keyword>
<dbReference type="RefSeq" id="WP_377353043.1">
    <property type="nucleotide sequence ID" value="NZ_JBHTLQ010000010.1"/>
</dbReference>
<dbReference type="Gene3D" id="3.40.50.12370">
    <property type="match status" value="1"/>
</dbReference>
<dbReference type="InterPro" id="IPR006015">
    <property type="entry name" value="Universal_stress_UspA"/>
</dbReference>
<dbReference type="Pfam" id="PF00582">
    <property type="entry name" value="Usp"/>
    <property type="match status" value="1"/>
</dbReference>
<evidence type="ECO:0000313" key="3">
    <source>
        <dbReference type="EMBL" id="MFD1190237.1"/>
    </source>
</evidence>
<comment type="similarity">
    <text evidence="1">Belongs to the universal stress protein A family.</text>
</comment>
<dbReference type="CDD" id="cd00293">
    <property type="entry name" value="USP-like"/>
    <property type="match status" value="1"/>
</dbReference>
<protein>
    <submittedName>
        <fullName evidence="3">Universal stress protein</fullName>
    </submittedName>
</protein>
<organism evidence="3 4">
    <name type="scientific">Phenylobacterium conjunctum</name>
    <dbReference type="NCBI Taxonomy" id="1298959"/>
    <lineage>
        <taxon>Bacteria</taxon>
        <taxon>Pseudomonadati</taxon>
        <taxon>Pseudomonadota</taxon>
        <taxon>Alphaproteobacteria</taxon>
        <taxon>Caulobacterales</taxon>
        <taxon>Caulobacteraceae</taxon>
        <taxon>Phenylobacterium</taxon>
    </lineage>
</organism>
<feature type="domain" description="UspA" evidence="2">
    <location>
        <begin position="158"/>
        <end position="274"/>
    </location>
</feature>
<comment type="caution">
    <text evidence="3">The sequence shown here is derived from an EMBL/GenBank/DDBJ whole genome shotgun (WGS) entry which is preliminary data.</text>
</comment>
<dbReference type="Proteomes" id="UP001597216">
    <property type="component" value="Unassembled WGS sequence"/>
</dbReference>
<evidence type="ECO:0000313" key="4">
    <source>
        <dbReference type="Proteomes" id="UP001597216"/>
    </source>
</evidence>
<dbReference type="InterPro" id="IPR006016">
    <property type="entry name" value="UspA"/>
</dbReference>
<accession>A0ABW3SZI4</accession>
<evidence type="ECO:0000256" key="1">
    <source>
        <dbReference type="ARBA" id="ARBA00008791"/>
    </source>
</evidence>
<sequence>MTYRDILVQVDKGAAGRARLAARLADRFKAHLTGAFLKSAFLAQYMAAEALGGLPPTMIDELLTSHAKAVDAASEDARLVFEAAAGEAGCATDWLTLQGDSALDLQDLARRSDLTVMPVSTVAPLGQNRITAAEVALGAAGPVLIVPDEAPSGDLGRNILVGWNGGREAARALRDAMPLLQEAEAVHVLIISPGGMGGPEAQLQRHLEHHGITPNIIRDSSDDQVAADVFREEIKALGADLLVMGLYGRPRLQELVLGGVSHDLLDRPPVPLLVSH</sequence>
<dbReference type="EMBL" id="JBHTLQ010000010">
    <property type="protein sequence ID" value="MFD1190237.1"/>
    <property type="molecule type" value="Genomic_DNA"/>
</dbReference>
<reference evidence="4" key="1">
    <citation type="journal article" date="2019" name="Int. J. Syst. Evol. Microbiol.">
        <title>The Global Catalogue of Microorganisms (GCM) 10K type strain sequencing project: providing services to taxonomists for standard genome sequencing and annotation.</title>
        <authorList>
            <consortium name="The Broad Institute Genomics Platform"/>
            <consortium name="The Broad Institute Genome Sequencing Center for Infectious Disease"/>
            <person name="Wu L."/>
            <person name="Ma J."/>
        </authorList>
    </citation>
    <scope>NUCLEOTIDE SEQUENCE [LARGE SCALE GENOMIC DNA]</scope>
    <source>
        <strain evidence="4">CCUG 55074</strain>
    </source>
</reference>
<name>A0ABW3SZI4_9CAUL</name>
<dbReference type="PRINTS" id="PR01438">
    <property type="entry name" value="UNVRSLSTRESS"/>
</dbReference>
<dbReference type="PANTHER" id="PTHR46268:SF15">
    <property type="entry name" value="UNIVERSAL STRESS PROTEIN HP_0031"/>
    <property type="match status" value="1"/>
</dbReference>
<dbReference type="PANTHER" id="PTHR46268">
    <property type="entry name" value="STRESS RESPONSE PROTEIN NHAX"/>
    <property type="match status" value="1"/>
</dbReference>
<dbReference type="SUPFAM" id="SSF52402">
    <property type="entry name" value="Adenine nucleotide alpha hydrolases-like"/>
    <property type="match status" value="2"/>
</dbReference>
<gene>
    <name evidence="3" type="ORF">ACFQ27_06560</name>
</gene>